<sequence>MKAYILIIIVLLSFSTLAQNNYGNEWIKPNQQYLKIKINERGVYKITYSQLQASGFMTTNISPKGFQIFYLGEEIPLHVEGESDNSFDAADFIEFYAEPNNGKADEILYKAGEQPNQQISLFTDEAVFFLTNNNANIGKRYENVVLNANGLTPETHIKFTVSSNFSNEYYPGAYVLDVMTFSDYIEGEGFLGNTFGIGGSQTKTLSTPNYFSGATNFKPIFESFVAGRSNASSTNSMGNNHHLRITVGGIIAKDTIYRGYKTIRVNQNINNNILNATTEVVFSSVNDLGALTDFQAPGYVRITYPRNLEGSSFNSLQFKLNSATGQSLLNFTNTTNWSDAYILDPISLKRYKSIKTGSTNSFTVNNNSNTHFVYSSDALKSVTLENVAFNLVDASTFNAKMLMVTHGSLINAVNDLATYKNSKGVSSLVLKMDDLYNQFFYGIHHPLAIRNLSRYLLEKATNKPEYLFLIGKGYEISKQMIAQDLVPTMGFPPSDNEFTAKIIDNTLAPALATGRLPAKTIEDVNKYLEKLRLFEQQPNEIWRKTIINITGGGNSSEDNSFANYLRNLSNISDKEFFGSSTTSYYKSVTDPITNNLTDKINKTIEDGANLVTFLGHGSTTGTAVSVGKAADIQRILFFFINGCSTGNAFTTASLGEDFILEKQRGAIGWIGTSSEGVASYLYGLANNLYQNSFKTNYGKSVASNISRSIRTYQNQNDALNKIHCQQYIYLGDPSLSFYAPEKPDYQITSSDVSILESNVTANTSSFNLSLIVRNSGKAVLNPVKISVVRTLNDNSIITYPVQSFNNLFNTDTLNFSINNDVLNASGTNKFLIKIDPENEIEELNKLNNTIEFSYFFASNGISLISPNPYSILTNNNLELKIQSNNLFTQKVNYLFEIDTVKTFDSNWKKESGIINAGLFANWRPNIVLEHNKIYYWRAKLDADVNSGGQWQNNSFTFIPNSEEGWNQGHREQFSDISLKNIKPDFNFVSNIYPIQVKNRGQQSSSIIERRIRLGSANGSAAFNGSEFEGFGIIAIDPINYNKRYNYPSVYNFKNNGVDGTGMFFFNTNNPSELDSLVNYINNIPKDFNVIGLSGLNFNPQNFNETALDAFRSLGLTVLETVTNGEPYVFVSKKDAIPIENYTKEIKALSTEEITFLHDLNYPFGSGTYVSEKIGPASNWNSASIKFNSTNSDILTTSIIGVNNNGAESVLKSSSGFDFDLTDINANNYPYLKIKTDIKDDTNFTAPTLKSWKVLYTGYAETSFNPEFKNSFYAEEIPEGDSLKIAIGVSNIKQLTSDSLQLNYKITKQDRTTINGTVAHFAGLAGNTNLESDFKLPSLGLSGNNVLQLSLNPKNNKDQFTFNNFLSYNFKVVKDDKNPLLDLLFDGKHIVNGEIVSPKPTITVSVSDENKFLLIRDTTAIKVYLKKSEDNNYQRLSFNSNKIALQTVATSENNKVIFLVQPDLLEDGTYTLKISSSDNTGNTSTSDYTIDFEVVNQQTVSNFLPYPNPVTTSTRFVFQLTGEKVPDKIKIQIMSASGKIVKEINKEELGNIRIGNNLTDYAWDGTDTFGDRLANGVYFYKVTIQNNDGSTVNNSYNATNSMFKNNIGKIYLLK</sequence>
<protein>
    <submittedName>
        <fullName evidence="6">C25 family cysteine peptidase</fullName>
    </submittedName>
</protein>
<dbReference type="InterPro" id="IPR001769">
    <property type="entry name" value="Gingipain"/>
</dbReference>
<dbReference type="EMBL" id="JBHULV010000052">
    <property type="protein sequence ID" value="MFD2733150.1"/>
    <property type="molecule type" value="Genomic_DNA"/>
</dbReference>
<dbReference type="InterPro" id="IPR025965">
    <property type="entry name" value="FlgD/Vpr_Ig-like"/>
</dbReference>
<reference evidence="7" key="1">
    <citation type="journal article" date="2019" name="Int. J. Syst. Evol. Microbiol.">
        <title>The Global Catalogue of Microorganisms (GCM) 10K type strain sequencing project: providing services to taxonomists for standard genome sequencing and annotation.</title>
        <authorList>
            <consortium name="The Broad Institute Genomics Platform"/>
            <consortium name="The Broad Institute Genome Sequencing Center for Infectious Disease"/>
            <person name="Wu L."/>
            <person name="Ma J."/>
        </authorList>
    </citation>
    <scope>NUCLEOTIDE SEQUENCE [LARGE SCALE GENOMIC DNA]</scope>
    <source>
        <strain evidence="7">KCTC 42456</strain>
    </source>
</reference>
<feature type="domain" description="FlgD/Vpr Ig-like" evidence="4">
    <location>
        <begin position="1512"/>
        <end position="1586"/>
    </location>
</feature>
<gene>
    <name evidence="6" type="ORF">ACFSSE_15685</name>
</gene>
<dbReference type="SUPFAM" id="SSF52129">
    <property type="entry name" value="Caspase-like"/>
    <property type="match status" value="1"/>
</dbReference>
<proteinExistence type="predicted"/>
<evidence type="ECO:0000259" key="5">
    <source>
        <dbReference type="Pfam" id="PF15711"/>
    </source>
</evidence>
<feature type="signal peptide" evidence="2">
    <location>
        <begin position="1"/>
        <end position="18"/>
    </location>
</feature>
<evidence type="ECO:0000313" key="6">
    <source>
        <dbReference type="EMBL" id="MFD2733150.1"/>
    </source>
</evidence>
<dbReference type="NCBIfam" id="TIGR04183">
    <property type="entry name" value="Por_Secre_tail"/>
    <property type="match status" value="1"/>
</dbReference>
<feature type="domain" description="Gingipain" evidence="3">
    <location>
        <begin position="401"/>
        <end position="736"/>
    </location>
</feature>
<dbReference type="Gene3D" id="2.60.40.10">
    <property type="entry name" value="Immunoglobulins"/>
    <property type="match status" value="1"/>
</dbReference>
<evidence type="ECO:0000313" key="7">
    <source>
        <dbReference type="Proteomes" id="UP001597546"/>
    </source>
</evidence>
<dbReference type="InterPro" id="IPR026444">
    <property type="entry name" value="Secre_tail"/>
</dbReference>
<dbReference type="InterPro" id="IPR029031">
    <property type="entry name" value="Gingipain_N_sf"/>
</dbReference>
<dbReference type="Pfam" id="PF01364">
    <property type="entry name" value="Peptidase_C25"/>
    <property type="match status" value="1"/>
</dbReference>
<dbReference type="Gene3D" id="3.40.50.10390">
    <property type="entry name" value="Gingipain r, domain 1"/>
    <property type="match status" value="1"/>
</dbReference>
<dbReference type="Proteomes" id="UP001597546">
    <property type="component" value="Unassembled WGS sequence"/>
</dbReference>
<keyword evidence="1 2" id="KW-0732">Signal</keyword>
<comment type="caution">
    <text evidence="6">The sequence shown here is derived from an EMBL/GenBank/DDBJ whole genome shotgun (WGS) entry which is preliminary data.</text>
</comment>
<dbReference type="InterPro" id="IPR029030">
    <property type="entry name" value="Caspase-like_dom_sf"/>
</dbReference>
<dbReference type="Gene3D" id="2.60.40.4070">
    <property type="match status" value="1"/>
</dbReference>
<evidence type="ECO:0000259" key="3">
    <source>
        <dbReference type="Pfam" id="PF01364"/>
    </source>
</evidence>
<dbReference type="Gene3D" id="3.40.50.1460">
    <property type="match status" value="1"/>
</dbReference>
<name>A0ABW5TV46_9SPHI</name>
<evidence type="ECO:0000259" key="4">
    <source>
        <dbReference type="Pfam" id="PF13860"/>
    </source>
</evidence>
<evidence type="ECO:0000256" key="1">
    <source>
        <dbReference type="ARBA" id="ARBA00022729"/>
    </source>
</evidence>
<dbReference type="InterPro" id="IPR039477">
    <property type="entry name" value="ILEI/PANDER_dom"/>
</dbReference>
<dbReference type="RefSeq" id="WP_379042213.1">
    <property type="nucleotide sequence ID" value="NZ_JBHSKW010000020.1"/>
</dbReference>
<keyword evidence="7" id="KW-1185">Reference proteome</keyword>
<dbReference type="Pfam" id="PF15711">
    <property type="entry name" value="ILEI"/>
    <property type="match status" value="1"/>
</dbReference>
<accession>A0ABW5TV46</accession>
<dbReference type="InterPro" id="IPR013783">
    <property type="entry name" value="Ig-like_fold"/>
</dbReference>
<evidence type="ECO:0000256" key="2">
    <source>
        <dbReference type="SAM" id="SignalP"/>
    </source>
</evidence>
<organism evidence="6 7">
    <name type="scientific">Pedobacter alpinus</name>
    <dbReference type="NCBI Taxonomy" id="1590643"/>
    <lineage>
        <taxon>Bacteria</taxon>
        <taxon>Pseudomonadati</taxon>
        <taxon>Bacteroidota</taxon>
        <taxon>Sphingobacteriia</taxon>
        <taxon>Sphingobacteriales</taxon>
        <taxon>Sphingobacteriaceae</taxon>
        <taxon>Pedobacter</taxon>
    </lineage>
</organism>
<dbReference type="Pfam" id="PF13860">
    <property type="entry name" value="FlgD_ig"/>
    <property type="match status" value="1"/>
</dbReference>
<feature type="domain" description="ILEI/PANDER" evidence="5">
    <location>
        <begin position="1064"/>
        <end position="1134"/>
    </location>
</feature>
<feature type="chain" id="PRO_5045380052" evidence="2">
    <location>
        <begin position="19"/>
        <end position="1613"/>
    </location>
</feature>